<dbReference type="Proteomes" id="UP000325315">
    <property type="component" value="Unassembled WGS sequence"/>
</dbReference>
<dbReference type="EMBL" id="SMMG02000001">
    <property type="protein sequence ID" value="KAA3489170.1"/>
    <property type="molecule type" value="Genomic_DNA"/>
</dbReference>
<protein>
    <submittedName>
        <fullName evidence="2">Putative Transposon TX1</fullName>
    </submittedName>
</protein>
<dbReference type="PANTHER" id="PTHR33710:SF64">
    <property type="entry name" value="ENDONUCLEASE_EXONUCLEASE_PHOSPHATASE DOMAIN-CONTAINING PROTEIN"/>
    <property type="match status" value="1"/>
</dbReference>
<dbReference type="AlphaFoldDB" id="A0A5B6X4Q8"/>
<proteinExistence type="predicted"/>
<dbReference type="PANTHER" id="PTHR33710">
    <property type="entry name" value="BNAC02G09200D PROTEIN"/>
    <property type="match status" value="1"/>
</dbReference>
<evidence type="ECO:0000313" key="3">
    <source>
        <dbReference type="Proteomes" id="UP000325315"/>
    </source>
</evidence>
<dbReference type="InterPro" id="IPR000477">
    <property type="entry name" value="RT_dom"/>
</dbReference>
<keyword evidence="3" id="KW-1185">Reference proteome</keyword>
<organism evidence="2 3">
    <name type="scientific">Gossypium australe</name>
    <dbReference type="NCBI Taxonomy" id="47621"/>
    <lineage>
        <taxon>Eukaryota</taxon>
        <taxon>Viridiplantae</taxon>
        <taxon>Streptophyta</taxon>
        <taxon>Embryophyta</taxon>
        <taxon>Tracheophyta</taxon>
        <taxon>Spermatophyta</taxon>
        <taxon>Magnoliopsida</taxon>
        <taxon>eudicotyledons</taxon>
        <taxon>Gunneridae</taxon>
        <taxon>Pentapetalae</taxon>
        <taxon>rosids</taxon>
        <taxon>malvids</taxon>
        <taxon>Malvales</taxon>
        <taxon>Malvaceae</taxon>
        <taxon>Malvoideae</taxon>
        <taxon>Gossypium</taxon>
    </lineage>
</organism>
<accession>A0A5B6X4Q8</accession>
<gene>
    <name evidence="2" type="ORF">EPI10_032831</name>
</gene>
<dbReference type="OrthoDB" id="1881450at2759"/>
<dbReference type="Pfam" id="PF00078">
    <property type="entry name" value="RVT_1"/>
    <property type="match status" value="1"/>
</dbReference>
<dbReference type="SUPFAM" id="SSF56219">
    <property type="entry name" value="DNase I-like"/>
    <property type="match status" value="1"/>
</dbReference>
<evidence type="ECO:0000259" key="1">
    <source>
        <dbReference type="Pfam" id="PF00078"/>
    </source>
</evidence>
<evidence type="ECO:0000313" key="2">
    <source>
        <dbReference type="EMBL" id="KAA3489170.1"/>
    </source>
</evidence>
<comment type="caution">
    <text evidence="2">The sequence shown here is derived from an EMBL/GenBank/DDBJ whole genome shotgun (WGS) entry which is preliminary data.</text>
</comment>
<feature type="domain" description="Reverse transcriptase" evidence="1">
    <location>
        <begin position="391"/>
        <end position="493"/>
    </location>
</feature>
<name>A0A5B6X4Q8_9ROSI</name>
<dbReference type="Gene3D" id="3.60.10.10">
    <property type="entry name" value="Endonuclease/exonuclease/phosphatase"/>
    <property type="match status" value="1"/>
</dbReference>
<dbReference type="InterPro" id="IPR036691">
    <property type="entry name" value="Endo/exonu/phosph_ase_sf"/>
</dbReference>
<reference evidence="3" key="1">
    <citation type="journal article" date="2019" name="Plant Biotechnol. J.">
        <title>Genome sequencing of the Australian wild diploid species Gossypium australe highlights disease resistance and delayed gland morphogenesis.</title>
        <authorList>
            <person name="Cai Y."/>
            <person name="Cai X."/>
            <person name="Wang Q."/>
            <person name="Wang P."/>
            <person name="Zhang Y."/>
            <person name="Cai C."/>
            <person name="Xu Y."/>
            <person name="Wang K."/>
            <person name="Zhou Z."/>
            <person name="Wang C."/>
            <person name="Geng S."/>
            <person name="Li B."/>
            <person name="Dong Q."/>
            <person name="Hou Y."/>
            <person name="Wang H."/>
            <person name="Ai P."/>
            <person name="Liu Z."/>
            <person name="Yi F."/>
            <person name="Sun M."/>
            <person name="An G."/>
            <person name="Cheng J."/>
            <person name="Zhang Y."/>
            <person name="Shi Q."/>
            <person name="Xie Y."/>
            <person name="Shi X."/>
            <person name="Chang Y."/>
            <person name="Huang F."/>
            <person name="Chen Y."/>
            <person name="Hong S."/>
            <person name="Mi L."/>
            <person name="Sun Q."/>
            <person name="Zhang L."/>
            <person name="Zhou B."/>
            <person name="Peng R."/>
            <person name="Zhang X."/>
            <person name="Liu F."/>
        </authorList>
    </citation>
    <scope>NUCLEOTIDE SEQUENCE [LARGE SCALE GENOMIC DNA]</scope>
    <source>
        <strain evidence="3">cv. PA1801</strain>
    </source>
</reference>
<sequence>MKILRQIEGFIEDPNSKCNALSITGVGETNATLPVNMISYLNNMGLELGMEQINGLETHYEDGYRMGLESNEEVEIQGSWANANRQNTIQLRCADMDGSPNNRRRVLLREMKKTWELVRKIWGDDCLDFKYAAAVEKSRGLLTIWDNGSFLAVVDLCERRIIAVAGKWMAEEKEVTLVNVYASNKVAEQKTLWGEIYGLRNLFCKAWIIGGDFNVVRNCSERINCSSIEKGSKEFDEFIDRCKLVDLPLIGKKFTWFGLDSKCSRLDRFLIEEDWVVQFKDFQQKGLNRSVSDHIPVMLVNEYVDWVVNLLNRNTLERRIVESEARIKAIDDISEKRKLTELEVEELKQLNIECWEIVKLDLLGVMSDFFTSRKLDKSINSSFITLIPKVENPTEISEIKPICLVSSLYKIVSKVLSRRLREVVREMVSKTQCAFIQGRQIFYGILITNELIHSVMKRGGCGGKLIFKLDFSKAYNCVRWDFLELVLAKMGFGGKVEKLDVGVFIYGKSGYHY</sequence>